<organism evidence="1 2">
    <name type="scientific">Empedobacter falsenii</name>
    <dbReference type="NCBI Taxonomy" id="343874"/>
    <lineage>
        <taxon>Bacteria</taxon>
        <taxon>Pseudomonadati</taxon>
        <taxon>Bacteroidota</taxon>
        <taxon>Flavobacteriia</taxon>
        <taxon>Flavobacteriales</taxon>
        <taxon>Weeksellaceae</taxon>
        <taxon>Empedobacter</taxon>
    </lineage>
</organism>
<dbReference type="GeneID" id="78402553"/>
<protein>
    <submittedName>
        <fullName evidence="1">Uncharacterized protein</fullName>
    </submittedName>
</protein>
<reference evidence="1 2" key="1">
    <citation type="submission" date="2019-06" db="EMBL/GenBank/DDBJ databases">
        <title>Emergence of pandrug resistant Empedobacter falsenii in China.</title>
        <authorList>
            <person name="Dong N."/>
            <person name="Chen S."/>
            <person name="Zhang R."/>
        </authorList>
    </citation>
    <scope>NUCLEOTIDE SEQUENCE [LARGE SCALE GENOMIC DNA]</scope>
    <source>
        <strain evidence="1 2">1681-1</strain>
    </source>
</reference>
<keyword evidence="2" id="KW-1185">Reference proteome</keyword>
<sequence length="332" mass="38537">MNIKDLALKIDELSSNFKIGNLQEIRKNLKNLKAKPGSKIFNDKTTFDDWAFHYGGRKELQFNIGNEDEGIRYGIAFSLEPSQSLPNIQDLFPKILRLNSLIINQPDLFSDYKMWYWQNGKRSVINNVFEINEQLTKIGTFIFIGKLVDYNNVNVIEILKDFDDLLNIYIEVENENITIGPQNQKSTTGFIFASGRPNLPQSTKYTRTQQQINVNARHSFLQEKLYKKLTSVFGEETVGMEIFLNGKKIDLVLKINNLFTFYEIKTSNSAKQCIREALGQIFEYTYFDGKKYADEIVIAGEYPIDKSTQKYLKFLNSEFNLPISYHQIDINF</sequence>
<accession>A0A7H9DWN6</accession>
<name>A0A7H9DWN6_9FLAO</name>
<dbReference type="Proteomes" id="UP000510643">
    <property type="component" value="Chromosome"/>
</dbReference>
<dbReference type="RefSeq" id="WP_180905121.1">
    <property type="nucleotide sequence ID" value="NZ_CP040908.1"/>
</dbReference>
<evidence type="ECO:0000313" key="2">
    <source>
        <dbReference type="Proteomes" id="UP000510643"/>
    </source>
</evidence>
<dbReference type="KEGG" id="efal:FH779_13805"/>
<dbReference type="EMBL" id="CP040908">
    <property type="protein sequence ID" value="QLL59096.1"/>
    <property type="molecule type" value="Genomic_DNA"/>
</dbReference>
<dbReference type="AlphaFoldDB" id="A0A7H9DWN6"/>
<gene>
    <name evidence="1" type="ORF">FH779_13805</name>
</gene>
<evidence type="ECO:0000313" key="1">
    <source>
        <dbReference type="EMBL" id="QLL59096.1"/>
    </source>
</evidence>
<proteinExistence type="predicted"/>